<evidence type="ECO:0000313" key="7">
    <source>
        <dbReference type="Proteomes" id="UP000694620"/>
    </source>
</evidence>
<dbReference type="InterPro" id="IPR007110">
    <property type="entry name" value="Ig-like_dom"/>
</dbReference>
<dbReference type="SMART" id="SM00409">
    <property type="entry name" value="IG"/>
    <property type="match status" value="1"/>
</dbReference>
<comment type="subcellular location">
    <subcellularLocation>
        <location evidence="1">Membrane</location>
    </subcellularLocation>
</comment>
<evidence type="ECO:0000256" key="4">
    <source>
        <dbReference type="SAM" id="SignalP"/>
    </source>
</evidence>
<reference evidence="6" key="2">
    <citation type="submission" date="2025-08" db="UniProtKB">
        <authorList>
            <consortium name="Ensembl"/>
        </authorList>
    </citation>
    <scope>IDENTIFICATION</scope>
</reference>
<keyword evidence="7" id="KW-1185">Reference proteome</keyword>
<dbReference type="SUPFAM" id="SSF48726">
    <property type="entry name" value="Immunoglobulin"/>
    <property type="match status" value="1"/>
</dbReference>
<dbReference type="Proteomes" id="UP000694620">
    <property type="component" value="Chromosome 3"/>
</dbReference>
<dbReference type="InterPro" id="IPR013783">
    <property type="entry name" value="Ig-like_fold"/>
</dbReference>
<dbReference type="InterPro" id="IPR036179">
    <property type="entry name" value="Ig-like_dom_sf"/>
</dbReference>
<evidence type="ECO:0000259" key="5">
    <source>
        <dbReference type="PROSITE" id="PS50835"/>
    </source>
</evidence>
<dbReference type="InterPro" id="IPR003599">
    <property type="entry name" value="Ig_sub"/>
</dbReference>
<name>A0A8C4RYS7_ERPCA</name>
<dbReference type="Gene3D" id="2.60.40.10">
    <property type="entry name" value="Immunoglobulins"/>
    <property type="match status" value="1"/>
</dbReference>
<keyword evidence="3" id="KW-0472">Membrane</keyword>
<keyword evidence="4" id="KW-0732">Signal</keyword>
<dbReference type="InterPro" id="IPR050671">
    <property type="entry name" value="CD300_family_receptors"/>
</dbReference>
<dbReference type="GO" id="GO:0005886">
    <property type="term" value="C:plasma membrane"/>
    <property type="evidence" value="ECO:0007669"/>
    <property type="project" value="TreeGrafter"/>
</dbReference>
<dbReference type="InterPro" id="IPR013106">
    <property type="entry name" value="Ig_V-set"/>
</dbReference>
<reference evidence="6" key="1">
    <citation type="submission" date="2021-06" db="EMBL/GenBank/DDBJ databases">
        <authorList>
            <consortium name="Wellcome Sanger Institute Data Sharing"/>
        </authorList>
    </citation>
    <scope>NUCLEOTIDE SEQUENCE [LARGE SCALE GENOMIC DNA]</scope>
</reference>
<dbReference type="Pfam" id="PF07686">
    <property type="entry name" value="V-set"/>
    <property type="match status" value="1"/>
</dbReference>
<feature type="chain" id="PRO_5034999750" description="Ig-like domain-containing protein" evidence="4">
    <location>
        <begin position="19"/>
        <end position="189"/>
    </location>
</feature>
<evidence type="ECO:0000313" key="6">
    <source>
        <dbReference type="Ensembl" id="ENSECRP00000009676.1"/>
    </source>
</evidence>
<keyword evidence="2" id="KW-0812">Transmembrane</keyword>
<dbReference type="PANTHER" id="PTHR11860:SF118">
    <property type="entry name" value="CMRF35-LIKE MOLECULE 3-RELATED"/>
    <property type="match status" value="1"/>
</dbReference>
<accession>A0A8C4RYS7</accession>
<organism evidence="6 7">
    <name type="scientific">Erpetoichthys calabaricus</name>
    <name type="common">Rope fish</name>
    <name type="synonym">Calamoichthys calabaricus</name>
    <dbReference type="NCBI Taxonomy" id="27687"/>
    <lineage>
        <taxon>Eukaryota</taxon>
        <taxon>Metazoa</taxon>
        <taxon>Chordata</taxon>
        <taxon>Craniata</taxon>
        <taxon>Vertebrata</taxon>
        <taxon>Euteleostomi</taxon>
        <taxon>Actinopterygii</taxon>
        <taxon>Polypteriformes</taxon>
        <taxon>Polypteridae</taxon>
        <taxon>Erpetoichthys</taxon>
    </lineage>
</organism>
<dbReference type="GeneTree" id="ENSGT01150000287415"/>
<dbReference type="AlphaFoldDB" id="A0A8C4RYS7"/>
<sequence>MVPLCLIYRLVPFSSVLGVTSHAEVTEVNGVEGGSVKIDCRYEKGFENNEKYLANVRWTLNAALIKTTKPKTLVMEGRYSVYDNTSVRVLTITIKELRMSDAGTYWCVVERNLMADDYTEVRLTVHPVNDMAFLPVCSLISRGVELRAWMATVAAGFHSHPFPISDQFSLLINFFSFHFNSHFFKDSVL</sequence>
<dbReference type="Ensembl" id="ENSECRT00000009839.1">
    <property type="protein sequence ID" value="ENSECRP00000009676.1"/>
    <property type="gene ID" value="ENSECRG00000006486.1"/>
</dbReference>
<proteinExistence type="predicted"/>
<feature type="domain" description="Ig-like" evidence="5">
    <location>
        <begin position="12"/>
        <end position="124"/>
    </location>
</feature>
<evidence type="ECO:0000256" key="2">
    <source>
        <dbReference type="ARBA" id="ARBA00022692"/>
    </source>
</evidence>
<protein>
    <recommendedName>
        <fullName evidence="5">Ig-like domain-containing protein</fullName>
    </recommendedName>
</protein>
<dbReference type="GO" id="GO:0004888">
    <property type="term" value="F:transmembrane signaling receptor activity"/>
    <property type="evidence" value="ECO:0007669"/>
    <property type="project" value="TreeGrafter"/>
</dbReference>
<dbReference type="PROSITE" id="PS50835">
    <property type="entry name" value="IG_LIKE"/>
    <property type="match status" value="1"/>
</dbReference>
<evidence type="ECO:0000256" key="1">
    <source>
        <dbReference type="ARBA" id="ARBA00004370"/>
    </source>
</evidence>
<feature type="signal peptide" evidence="4">
    <location>
        <begin position="1"/>
        <end position="18"/>
    </location>
</feature>
<evidence type="ECO:0000256" key="3">
    <source>
        <dbReference type="ARBA" id="ARBA00023136"/>
    </source>
</evidence>
<reference evidence="6" key="3">
    <citation type="submission" date="2025-09" db="UniProtKB">
        <authorList>
            <consortium name="Ensembl"/>
        </authorList>
    </citation>
    <scope>IDENTIFICATION</scope>
</reference>
<dbReference type="PANTHER" id="PTHR11860">
    <property type="entry name" value="POLYMERIC-IMMUNOGLOBULIN RECEPTOR"/>
    <property type="match status" value="1"/>
</dbReference>